<proteinExistence type="predicted"/>
<sequence length="195" mass="20894">MMKSNSGSRLGGNSATDLLLLLVKSHLPDPRNDVVSDDDREYKRHSFSHPPRGPTSAASAPYSSSGGAVGSTLNFVGIRTILPESLKRRRRGRNRSSTTVVEDRALTISMLEDEGCSIEFTIKIDEDIGDGAVDVRNAVASDGDDHRKLEKYPESIGYAYDVRPGGGITTEVMAVESKTEAGKTEGMLPVKGGSP</sequence>
<name>A0A9Q1JT24_9CARY</name>
<evidence type="ECO:0000313" key="2">
    <source>
        <dbReference type="EMBL" id="KAJ8430538.1"/>
    </source>
</evidence>
<dbReference type="AlphaFoldDB" id="A0A9Q1JT24"/>
<feature type="compositionally biased region" description="Low complexity" evidence="1">
    <location>
        <begin position="54"/>
        <end position="64"/>
    </location>
</feature>
<organism evidence="2 3">
    <name type="scientific">Carnegiea gigantea</name>
    <dbReference type="NCBI Taxonomy" id="171969"/>
    <lineage>
        <taxon>Eukaryota</taxon>
        <taxon>Viridiplantae</taxon>
        <taxon>Streptophyta</taxon>
        <taxon>Embryophyta</taxon>
        <taxon>Tracheophyta</taxon>
        <taxon>Spermatophyta</taxon>
        <taxon>Magnoliopsida</taxon>
        <taxon>eudicotyledons</taxon>
        <taxon>Gunneridae</taxon>
        <taxon>Pentapetalae</taxon>
        <taxon>Caryophyllales</taxon>
        <taxon>Cactineae</taxon>
        <taxon>Cactaceae</taxon>
        <taxon>Cactoideae</taxon>
        <taxon>Echinocereeae</taxon>
        <taxon>Carnegiea</taxon>
    </lineage>
</organism>
<keyword evidence="3" id="KW-1185">Reference proteome</keyword>
<evidence type="ECO:0000256" key="1">
    <source>
        <dbReference type="SAM" id="MobiDB-lite"/>
    </source>
</evidence>
<evidence type="ECO:0000313" key="3">
    <source>
        <dbReference type="Proteomes" id="UP001153076"/>
    </source>
</evidence>
<protein>
    <submittedName>
        <fullName evidence="2">Uncharacterized protein</fullName>
    </submittedName>
</protein>
<dbReference type="EMBL" id="JAKOGI010000784">
    <property type="protein sequence ID" value="KAJ8430538.1"/>
    <property type="molecule type" value="Genomic_DNA"/>
</dbReference>
<comment type="caution">
    <text evidence="2">The sequence shown here is derived from an EMBL/GenBank/DDBJ whole genome shotgun (WGS) entry which is preliminary data.</text>
</comment>
<feature type="region of interest" description="Disordered" evidence="1">
    <location>
        <begin position="28"/>
        <end position="64"/>
    </location>
</feature>
<reference evidence="2" key="1">
    <citation type="submission" date="2022-04" db="EMBL/GenBank/DDBJ databases">
        <title>Carnegiea gigantea Genome sequencing and assembly v2.</title>
        <authorList>
            <person name="Copetti D."/>
            <person name="Sanderson M.J."/>
            <person name="Burquez A."/>
            <person name="Wojciechowski M.F."/>
        </authorList>
    </citation>
    <scope>NUCLEOTIDE SEQUENCE</scope>
    <source>
        <strain evidence="2">SGP5-SGP5p</strain>
        <tissue evidence="2">Aerial part</tissue>
    </source>
</reference>
<dbReference type="Proteomes" id="UP001153076">
    <property type="component" value="Unassembled WGS sequence"/>
</dbReference>
<gene>
    <name evidence="2" type="ORF">Cgig2_012322</name>
</gene>
<accession>A0A9Q1JT24</accession>